<keyword evidence="1" id="KW-0472">Membrane</keyword>
<keyword evidence="1" id="KW-0812">Transmembrane</keyword>
<dbReference type="EMBL" id="HBIR01025502">
    <property type="protein sequence ID" value="CAE0552799.1"/>
    <property type="molecule type" value="Transcribed_RNA"/>
</dbReference>
<dbReference type="EMBL" id="HBIR01025500">
    <property type="protein sequence ID" value="CAE0552797.1"/>
    <property type="molecule type" value="Transcribed_RNA"/>
</dbReference>
<proteinExistence type="predicted"/>
<name>A0A6V2RLI0_EMIHU</name>
<protein>
    <submittedName>
        <fullName evidence="3">Uncharacterized protein</fullName>
    </submittedName>
</protein>
<feature type="transmembrane region" description="Helical" evidence="1">
    <location>
        <begin position="53"/>
        <end position="71"/>
    </location>
</feature>
<organism evidence="3">
    <name type="scientific">Emiliania huxleyi</name>
    <name type="common">Coccolithophore</name>
    <name type="synonym">Pontosphaera huxleyi</name>
    <dbReference type="NCBI Taxonomy" id="2903"/>
    <lineage>
        <taxon>Eukaryota</taxon>
        <taxon>Haptista</taxon>
        <taxon>Haptophyta</taxon>
        <taxon>Prymnesiophyceae</taxon>
        <taxon>Isochrysidales</taxon>
        <taxon>Noelaerhabdaceae</taxon>
        <taxon>Emiliania</taxon>
    </lineage>
</organism>
<reference evidence="3" key="1">
    <citation type="submission" date="2021-01" db="EMBL/GenBank/DDBJ databases">
        <authorList>
            <person name="Corre E."/>
            <person name="Pelletier E."/>
            <person name="Niang G."/>
            <person name="Scheremetjew M."/>
            <person name="Finn R."/>
            <person name="Kale V."/>
            <person name="Holt S."/>
            <person name="Cochrane G."/>
            <person name="Meng A."/>
            <person name="Brown T."/>
            <person name="Cohen L."/>
        </authorList>
    </citation>
    <scope>NUCLEOTIDE SEQUENCE</scope>
    <source>
        <strain evidence="3">379</strain>
    </source>
</reference>
<sequence>MEREAQVCGSASGAVCAALLQLCALSALTARLGESDAAGRSIGGSWGGAYSPYLWSLLLGLACCASCAACAPRRPAHDYGGDGADGPRTRLLQSQGAYQGVRSDLAAATQL</sequence>
<keyword evidence="1" id="KW-1133">Transmembrane helix</keyword>
<evidence type="ECO:0000256" key="1">
    <source>
        <dbReference type="SAM" id="Phobius"/>
    </source>
</evidence>
<evidence type="ECO:0000313" key="3">
    <source>
        <dbReference type="EMBL" id="CAE0552799.1"/>
    </source>
</evidence>
<accession>A0A6V2RLI0</accession>
<gene>
    <name evidence="2" type="ORF">EHUX00137_LOCUS19607</name>
    <name evidence="3" type="ORF">EHUX00137_LOCUS19608</name>
</gene>
<evidence type="ECO:0000313" key="2">
    <source>
        <dbReference type="EMBL" id="CAE0552797.1"/>
    </source>
</evidence>
<dbReference type="AlphaFoldDB" id="A0A6V2RLI0"/>